<dbReference type="EMBL" id="KN837254">
    <property type="protein sequence ID" value="KIJ30817.1"/>
    <property type="molecule type" value="Genomic_DNA"/>
</dbReference>
<organism evidence="2 3">
    <name type="scientific">Sphaerobolus stellatus (strain SS14)</name>
    <dbReference type="NCBI Taxonomy" id="990650"/>
    <lineage>
        <taxon>Eukaryota</taxon>
        <taxon>Fungi</taxon>
        <taxon>Dikarya</taxon>
        <taxon>Basidiomycota</taxon>
        <taxon>Agaricomycotina</taxon>
        <taxon>Agaricomycetes</taxon>
        <taxon>Phallomycetidae</taxon>
        <taxon>Geastrales</taxon>
        <taxon>Sphaerobolaceae</taxon>
        <taxon>Sphaerobolus</taxon>
    </lineage>
</organism>
<feature type="compositionally biased region" description="Low complexity" evidence="1">
    <location>
        <begin position="415"/>
        <end position="428"/>
    </location>
</feature>
<gene>
    <name evidence="2" type="ORF">M422DRAFT_70939</name>
</gene>
<feature type="region of interest" description="Disordered" evidence="1">
    <location>
        <begin position="360"/>
        <end position="466"/>
    </location>
</feature>
<evidence type="ECO:0000256" key="1">
    <source>
        <dbReference type="SAM" id="MobiDB-lite"/>
    </source>
</evidence>
<keyword evidence="3" id="KW-1185">Reference proteome</keyword>
<dbReference type="AlphaFoldDB" id="A0A0C9UPF1"/>
<protein>
    <submittedName>
        <fullName evidence="2">Uncharacterized protein</fullName>
    </submittedName>
</protein>
<dbReference type="Proteomes" id="UP000054279">
    <property type="component" value="Unassembled WGS sequence"/>
</dbReference>
<sequence length="482" mass="53501">MTFHQILDLGQPLSSLPATVYESIFDTGSPLPDASDITKVDWEQALEALSGRIDSAIRAIRRFYPKARQRWLRLGNENGVMLLLRLVEFVRRVAIHHNISDMRVRIIATRHTLNVLLGKEAWRRWAKASLQLGIPLRLSAAPADLTVLWDIWMSTQMSSSVDYKKWADIKWRRFLPEGSLLRKMGHEAGLTVRSSDEQSTILNISEKEWQKASALASVKDWVQEMDESSFRRGSVIEKFQYIYAILMVSWWGKKGDMEPMEEAVKKCEDWLAVIIDDIDPTCLDKCKKLLSSTRFLSPPAKRAATPDLMDLDLTPVALKIPQSPNQGSLPAIPKISSVTSEALGSANDLVRGGTTSDVPIEERIVAQSPRKRKVGDIKGDINDDGPVRKKLKSPDDATTSQPVEDQRMGEGGSGTQPVVTPVVNPNGQAASGAQRLRKKQSSQAREGTNLRRGRSKTTKSAQGVQHVIGEQVQNVAEVAQGA</sequence>
<dbReference type="HOGENOM" id="CLU_044631_0_0_1"/>
<accession>A0A0C9UPF1</accession>
<feature type="compositionally biased region" description="Basic and acidic residues" evidence="1">
    <location>
        <begin position="374"/>
        <end position="395"/>
    </location>
</feature>
<reference evidence="2 3" key="1">
    <citation type="submission" date="2014-06" db="EMBL/GenBank/DDBJ databases">
        <title>Evolutionary Origins and Diversification of the Mycorrhizal Mutualists.</title>
        <authorList>
            <consortium name="DOE Joint Genome Institute"/>
            <consortium name="Mycorrhizal Genomics Consortium"/>
            <person name="Kohler A."/>
            <person name="Kuo A."/>
            <person name="Nagy L.G."/>
            <person name="Floudas D."/>
            <person name="Copeland A."/>
            <person name="Barry K.W."/>
            <person name="Cichocki N."/>
            <person name="Veneault-Fourrey C."/>
            <person name="LaButti K."/>
            <person name="Lindquist E.A."/>
            <person name="Lipzen A."/>
            <person name="Lundell T."/>
            <person name="Morin E."/>
            <person name="Murat C."/>
            <person name="Riley R."/>
            <person name="Ohm R."/>
            <person name="Sun H."/>
            <person name="Tunlid A."/>
            <person name="Henrissat B."/>
            <person name="Grigoriev I.V."/>
            <person name="Hibbett D.S."/>
            <person name="Martin F."/>
        </authorList>
    </citation>
    <scope>NUCLEOTIDE SEQUENCE [LARGE SCALE GENOMIC DNA]</scope>
    <source>
        <strain evidence="2 3">SS14</strain>
    </source>
</reference>
<name>A0A0C9UPF1_SPHS4</name>
<proteinExistence type="predicted"/>
<evidence type="ECO:0000313" key="3">
    <source>
        <dbReference type="Proteomes" id="UP000054279"/>
    </source>
</evidence>
<evidence type="ECO:0000313" key="2">
    <source>
        <dbReference type="EMBL" id="KIJ30817.1"/>
    </source>
</evidence>